<evidence type="ECO:0000313" key="1">
    <source>
        <dbReference type="EMBL" id="KNF03833.1"/>
    </source>
</evidence>
<protein>
    <submittedName>
        <fullName evidence="1">Uncharacterized protein</fullName>
    </submittedName>
</protein>
<gene>
    <name evidence="1" type="ORF">PSTG_02926</name>
</gene>
<comment type="caution">
    <text evidence="1">The sequence shown here is derived from an EMBL/GenBank/DDBJ whole genome shotgun (WGS) entry which is preliminary data.</text>
</comment>
<accession>A0A0L0VX43</accession>
<dbReference type="EMBL" id="AJIL01000015">
    <property type="protein sequence ID" value="KNF03833.1"/>
    <property type="molecule type" value="Genomic_DNA"/>
</dbReference>
<organism evidence="1 2">
    <name type="scientific">Puccinia striiformis f. sp. tritici PST-78</name>
    <dbReference type="NCBI Taxonomy" id="1165861"/>
    <lineage>
        <taxon>Eukaryota</taxon>
        <taxon>Fungi</taxon>
        <taxon>Dikarya</taxon>
        <taxon>Basidiomycota</taxon>
        <taxon>Pucciniomycotina</taxon>
        <taxon>Pucciniomycetes</taxon>
        <taxon>Pucciniales</taxon>
        <taxon>Pucciniaceae</taxon>
        <taxon>Puccinia</taxon>
    </lineage>
</organism>
<dbReference type="STRING" id="1165861.A0A0L0VX43"/>
<evidence type="ECO:0000313" key="2">
    <source>
        <dbReference type="Proteomes" id="UP000054564"/>
    </source>
</evidence>
<sequence length="103" mass="11505">MPAQMTDPSQRTPFPLVRPDCLSILSSIRGRLAKNSLSSICAGSIAKSTNVITPSICSRRPWSSTTTQRSDSLFVHRDSSYNNPQIPFEFTPEYVKKAQRCIE</sequence>
<keyword evidence="2" id="KW-1185">Reference proteome</keyword>
<dbReference type="Proteomes" id="UP000054564">
    <property type="component" value="Unassembled WGS sequence"/>
</dbReference>
<proteinExistence type="predicted"/>
<name>A0A0L0VX43_9BASI</name>
<dbReference type="AlphaFoldDB" id="A0A0L0VX43"/>
<reference evidence="2" key="1">
    <citation type="submission" date="2014-03" db="EMBL/GenBank/DDBJ databases">
        <title>The Genome Sequence of Puccinia striiformis f. sp. tritici PST-78.</title>
        <authorList>
            <consortium name="The Broad Institute Genome Sequencing Platform"/>
            <person name="Cuomo C."/>
            <person name="Hulbert S."/>
            <person name="Chen X."/>
            <person name="Walker B."/>
            <person name="Young S.K."/>
            <person name="Zeng Q."/>
            <person name="Gargeya S."/>
            <person name="Fitzgerald M."/>
            <person name="Haas B."/>
            <person name="Abouelleil A."/>
            <person name="Alvarado L."/>
            <person name="Arachchi H.M."/>
            <person name="Berlin A.M."/>
            <person name="Chapman S.B."/>
            <person name="Goldberg J."/>
            <person name="Griggs A."/>
            <person name="Gujja S."/>
            <person name="Hansen M."/>
            <person name="Howarth C."/>
            <person name="Imamovic A."/>
            <person name="Larimer J."/>
            <person name="McCowan C."/>
            <person name="Montmayeur A."/>
            <person name="Murphy C."/>
            <person name="Neiman D."/>
            <person name="Pearson M."/>
            <person name="Priest M."/>
            <person name="Roberts A."/>
            <person name="Saif S."/>
            <person name="Shea T."/>
            <person name="Sisk P."/>
            <person name="Sykes S."/>
            <person name="Wortman J."/>
            <person name="Nusbaum C."/>
            <person name="Birren B."/>
        </authorList>
    </citation>
    <scope>NUCLEOTIDE SEQUENCE [LARGE SCALE GENOMIC DNA]</scope>
    <source>
        <strain evidence="2">race PST-78</strain>
    </source>
</reference>